<dbReference type="Proteomes" id="UP001209878">
    <property type="component" value="Unassembled WGS sequence"/>
</dbReference>
<gene>
    <name evidence="6" type="ORF">NP493_458g00011</name>
</gene>
<evidence type="ECO:0000256" key="4">
    <source>
        <dbReference type="ARBA" id="ARBA00023136"/>
    </source>
</evidence>
<dbReference type="InterPro" id="IPR051495">
    <property type="entry name" value="Epithelial_Barrier/Signaling"/>
</dbReference>
<dbReference type="PANTHER" id="PTHR13802:SF59">
    <property type="entry name" value="SUSHI DOMAIN-CONTAINING PROTEIN 2"/>
    <property type="match status" value="1"/>
</dbReference>
<comment type="subcellular location">
    <subcellularLocation>
        <location evidence="1">Membrane</location>
    </subcellularLocation>
</comment>
<evidence type="ECO:0000313" key="7">
    <source>
        <dbReference type="Proteomes" id="UP001209878"/>
    </source>
</evidence>
<reference evidence="6" key="1">
    <citation type="journal article" date="2023" name="Mol. Biol. Evol.">
        <title>Third-Generation Sequencing Reveals the Adaptive Role of the Epigenome in Three Deep-Sea Polychaetes.</title>
        <authorList>
            <person name="Perez M."/>
            <person name="Aroh O."/>
            <person name="Sun Y."/>
            <person name="Lan Y."/>
            <person name="Juniper S.K."/>
            <person name="Young C.R."/>
            <person name="Angers B."/>
            <person name="Qian P.Y."/>
        </authorList>
    </citation>
    <scope>NUCLEOTIDE SEQUENCE</scope>
    <source>
        <strain evidence="6">R07B-5</strain>
    </source>
</reference>
<organism evidence="6 7">
    <name type="scientific">Ridgeia piscesae</name>
    <name type="common">Tubeworm</name>
    <dbReference type="NCBI Taxonomy" id="27915"/>
    <lineage>
        <taxon>Eukaryota</taxon>
        <taxon>Metazoa</taxon>
        <taxon>Spiralia</taxon>
        <taxon>Lophotrochozoa</taxon>
        <taxon>Annelida</taxon>
        <taxon>Polychaeta</taxon>
        <taxon>Sedentaria</taxon>
        <taxon>Canalipalpata</taxon>
        <taxon>Sabellida</taxon>
        <taxon>Siboglinidae</taxon>
        <taxon>Ridgeia</taxon>
    </lineage>
</organism>
<evidence type="ECO:0000256" key="1">
    <source>
        <dbReference type="ARBA" id="ARBA00004370"/>
    </source>
</evidence>
<keyword evidence="4" id="KW-0472">Membrane</keyword>
<evidence type="ECO:0000256" key="3">
    <source>
        <dbReference type="ARBA" id="ARBA00022989"/>
    </source>
</evidence>
<protein>
    <recommendedName>
        <fullName evidence="5">AMOP domain-containing protein</fullName>
    </recommendedName>
</protein>
<dbReference type="InterPro" id="IPR005533">
    <property type="entry name" value="AMOP_dom"/>
</dbReference>
<dbReference type="EMBL" id="JAODUO010000457">
    <property type="protein sequence ID" value="KAK2180117.1"/>
    <property type="molecule type" value="Genomic_DNA"/>
</dbReference>
<dbReference type="GO" id="GO:0016020">
    <property type="term" value="C:membrane"/>
    <property type="evidence" value="ECO:0007669"/>
    <property type="project" value="UniProtKB-SubCell"/>
</dbReference>
<dbReference type="AlphaFoldDB" id="A0AAD9KYW1"/>
<comment type="caution">
    <text evidence="6">The sequence shown here is derived from an EMBL/GenBank/DDBJ whole genome shotgun (WGS) entry which is preliminary data.</text>
</comment>
<proteinExistence type="predicted"/>
<accession>A0AAD9KYW1</accession>
<feature type="domain" description="AMOP" evidence="5">
    <location>
        <begin position="27"/>
        <end position="165"/>
    </location>
</feature>
<evidence type="ECO:0000259" key="5">
    <source>
        <dbReference type="PROSITE" id="PS50856"/>
    </source>
</evidence>
<keyword evidence="3" id="KW-1133">Transmembrane helix</keyword>
<dbReference type="SMART" id="SM00723">
    <property type="entry name" value="AMOP"/>
    <property type="match status" value="1"/>
</dbReference>
<dbReference type="Pfam" id="PF03782">
    <property type="entry name" value="AMOP"/>
    <property type="match status" value="1"/>
</dbReference>
<evidence type="ECO:0000313" key="6">
    <source>
        <dbReference type="EMBL" id="KAK2180117.1"/>
    </source>
</evidence>
<keyword evidence="7" id="KW-1185">Reference proteome</keyword>
<dbReference type="PROSITE" id="PS50856">
    <property type="entry name" value="AMOP"/>
    <property type="match status" value="1"/>
</dbReference>
<evidence type="ECO:0000256" key="2">
    <source>
        <dbReference type="ARBA" id="ARBA00022692"/>
    </source>
</evidence>
<keyword evidence="2" id="KW-0812">Transmembrane</keyword>
<dbReference type="PANTHER" id="PTHR13802">
    <property type="entry name" value="MUCIN 4-RELATED"/>
    <property type="match status" value="1"/>
</dbReference>
<sequence length="176" mass="20100">MGRTIWKQRISNLDLMKRFAEKSADINKKFFKESCDKWAAKERLQMMSTQQLLACPCNLNMARNDGRFFNETTSSPSGKHNNIFCWRTTVEKVGDQQCCYGGTGELLSYAEGGGSTSRFSPTRQPLHYMLQDYWPKIVCDKLANNTSVYLQLRPTDDCSSYVPPKQGARVLCKVFP</sequence>
<name>A0AAD9KYW1_RIDPI</name>